<organism evidence="1 2">
    <name type="scientific">Mesomycoplasma flocculare ATCC 27399</name>
    <dbReference type="NCBI Taxonomy" id="743971"/>
    <lineage>
        <taxon>Bacteria</taxon>
        <taxon>Bacillati</taxon>
        <taxon>Mycoplasmatota</taxon>
        <taxon>Mycoplasmoidales</taxon>
        <taxon>Metamycoplasmataceae</taxon>
        <taxon>Mesomycoplasma</taxon>
    </lineage>
</organism>
<dbReference type="KEGG" id="mfq:MYF_01145"/>
<dbReference type="Gene3D" id="3.90.110.10">
    <property type="entry name" value="Lactate dehydrogenase/glycoside hydrolase, family 4, C-terminal"/>
    <property type="match status" value="1"/>
</dbReference>
<dbReference type="STRING" id="743971.MYF_01145"/>
<gene>
    <name evidence="1" type="primary">ldh</name>
    <name evidence="1" type="ORF">MYF_01145</name>
</gene>
<reference evidence="1 2" key="1">
    <citation type="journal article" date="2015" name="Genome Announc.">
        <title>Complete Genome Sequence of Mycoplasma flocculare Strain Ms42T (ATCC 27399T).</title>
        <authorList>
            <person name="Calcutt M.J."/>
            <person name="Foecking M.F."/>
            <person name="Heidari M.B."/>
            <person name="McIntosh M.A."/>
        </authorList>
    </citation>
    <scope>NUCLEOTIDE SEQUENCE [LARGE SCALE GENOMIC DNA]</scope>
    <source>
        <strain evidence="2">ATCC 27399</strain>
    </source>
</reference>
<name>A0A0A8E6Y9_MESFC</name>
<dbReference type="RefSeq" id="WP_002557984.1">
    <property type="nucleotide sequence ID" value="NZ_CP007585.1"/>
</dbReference>
<dbReference type="Proteomes" id="UP000031129">
    <property type="component" value="Chromosome"/>
</dbReference>
<dbReference type="HOGENOM" id="CLU_078493_0_0_14"/>
<evidence type="ECO:0000313" key="1">
    <source>
        <dbReference type="EMBL" id="AJC49773.1"/>
    </source>
</evidence>
<dbReference type="SUPFAM" id="SSF51735">
    <property type="entry name" value="NAD(P)-binding Rossmann-fold domains"/>
    <property type="match status" value="1"/>
</dbReference>
<dbReference type="Gene3D" id="3.40.50.720">
    <property type="entry name" value="NAD(P)-binding Rossmann-like Domain"/>
    <property type="match status" value="1"/>
</dbReference>
<protein>
    <submittedName>
        <fullName evidence="1">L-lactate dehydrogenase</fullName>
    </submittedName>
</protein>
<dbReference type="OrthoDB" id="400257at2"/>
<evidence type="ECO:0000313" key="2">
    <source>
        <dbReference type="Proteomes" id="UP000031129"/>
    </source>
</evidence>
<accession>A0A0A8E6Y9</accession>
<sequence length="304" mass="35160">MIIGFINITNTSINLISNLILTNTDVDFLIINHDFSRANQIIEEFNSIIDYGKYKNKIYFKNYQNLENADILIVEPNQSLVPGMNLSDLAIENAEWIYKIGYLVRNSNFNGIAFVLGYNNAILCKIFSDSSGLIGKKVFGIGSVLENISFDSFLKKSEIDVAKNGNFFVFGDLGHGFLIVQEFENKNLIKEKIESFEKIIQKINDKSLEKIIRKTPENWLLASILLTILLDIFQQRQNFFLLNCWVDSFYNIKNDFFSLPVKINLFGQIETKNIELNKSEQQKLIQFMWKKTDLINLVNKYLNN</sequence>
<dbReference type="EMBL" id="CP007585">
    <property type="protein sequence ID" value="AJC49773.1"/>
    <property type="molecule type" value="Genomic_DNA"/>
</dbReference>
<dbReference type="InterPro" id="IPR015955">
    <property type="entry name" value="Lactate_DH/Glyco_Ohase_4_C"/>
</dbReference>
<dbReference type="SUPFAM" id="SSF56327">
    <property type="entry name" value="LDH C-terminal domain-like"/>
    <property type="match status" value="1"/>
</dbReference>
<dbReference type="AlphaFoldDB" id="A0A0A8E6Y9"/>
<dbReference type="InterPro" id="IPR036291">
    <property type="entry name" value="NAD(P)-bd_dom_sf"/>
</dbReference>
<proteinExistence type="predicted"/>
<dbReference type="GO" id="GO:0016616">
    <property type="term" value="F:oxidoreductase activity, acting on the CH-OH group of donors, NAD or NADP as acceptor"/>
    <property type="evidence" value="ECO:0007669"/>
    <property type="project" value="InterPro"/>
</dbReference>
<keyword evidence="2" id="KW-1185">Reference proteome</keyword>